<evidence type="ECO:0000313" key="12">
    <source>
        <dbReference type="Proteomes" id="UP000054116"/>
    </source>
</evidence>
<feature type="domain" description="C2" evidence="10">
    <location>
        <begin position="424"/>
        <end position="555"/>
    </location>
</feature>
<dbReference type="AlphaFoldDB" id="A0A091LQW8"/>
<dbReference type="InterPro" id="IPR039893">
    <property type="entry name" value="CEP120-like"/>
</dbReference>
<dbReference type="GO" id="GO:0022027">
    <property type="term" value="P:interkinetic nuclear migration"/>
    <property type="evidence" value="ECO:0007669"/>
    <property type="project" value="TreeGrafter"/>
</dbReference>
<keyword evidence="3" id="KW-0677">Repeat</keyword>
<accession>A0A091LQW8</accession>
<feature type="domain" description="C2" evidence="10">
    <location>
        <begin position="1"/>
        <end position="103"/>
    </location>
</feature>
<evidence type="ECO:0000313" key="11">
    <source>
        <dbReference type="EMBL" id="KFP60842.1"/>
    </source>
</evidence>
<evidence type="ECO:0000256" key="6">
    <source>
        <dbReference type="ARBA" id="ARBA00060869"/>
    </source>
</evidence>
<dbReference type="PROSITE" id="PS50004">
    <property type="entry name" value="C2"/>
    <property type="match status" value="2"/>
</dbReference>
<evidence type="ECO:0000256" key="2">
    <source>
        <dbReference type="ARBA" id="ARBA00022490"/>
    </source>
</evidence>
<dbReference type="Proteomes" id="UP000054116">
    <property type="component" value="Unassembled WGS sequence"/>
</dbReference>
<keyword evidence="5" id="KW-0206">Cytoskeleton</keyword>
<feature type="compositionally biased region" description="Acidic residues" evidence="9">
    <location>
        <begin position="383"/>
        <end position="392"/>
    </location>
</feature>
<dbReference type="InterPro" id="IPR035892">
    <property type="entry name" value="C2_domain_sf"/>
</dbReference>
<dbReference type="InterPro" id="IPR022136">
    <property type="entry name" value="DUF3668"/>
</dbReference>
<evidence type="ECO:0000256" key="3">
    <source>
        <dbReference type="ARBA" id="ARBA00022737"/>
    </source>
</evidence>
<dbReference type="GO" id="GO:1903724">
    <property type="term" value="P:positive regulation of centriole elongation"/>
    <property type="evidence" value="ECO:0007669"/>
    <property type="project" value="TreeGrafter"/>
</dbReference>
<feature type="compositionally biased region" description="Polar residues" evidence="9">
    <location>
        <begin position="415"/>
        <end position="426"/>
    </location>
</feature>
<dbReference type="Pfam" id="PF00168">
    <property type="entry name" value="C2"/>
    <property type="match status" value="2"/>
</dbReference>
<comment type="subcellular location">
    <subcellularLocation>
        <location evidence="1">Cytoplasm</location>
        <location evidence="1">Cytoskeleton</location>
        <location evidence="1">Microtubule organizing center</location>
        <location evidence="1">Centrosome</location>
    </subcellularLocation>
</comment>
<organism evidence="11 12">
    <name type="scientific">Cariama cristata</name>
    <name type="common">Red-legged seriema</name>
    <dbReference type="NCBI Taxonomy" id="54380"/>
    <lineage>
        <taxon>Eukaryota</taxon>
        <taxon>Metazoa</taxon>
        <taxon>Chordata</taxon>
        <taxon>Craniata</taxon>
        <taxon>Vertebrata</taxon>
        <taxon>Euteleostomi</taxon>
        <taxon>Archelosauria</taxon>
        <taxon>Archosauria</taxon>
        <taxon>Dinosauria</taxon>
        <taxon>Saurischia</taxon>
        <taxon>Theropoda</taxon>
        <taxon>Coelurosauria</taxon>
        <taxon>Aves</taxon>
        <taxon>Neognathae</taxon>
        <taxon>Neoaves</taxon>
        <taxon>Telluraves</taxon>
        <taxon>Australaves</taxon>
        <taxon>Cariamiformes</taxon>
        <taxon>Cariamidae</taxon>
        <taxon>Cariama</taxon>
    </lineage>
</organism>
<name>A0A091LQW8_CARIC</name>
<dbReference type="PANTHER" id="PTHR21574">
    <property type="entry name" value="CENTROSOMAL PROTEIN OF 120 KDA"/>
    <property type="match status" value="1"/>
</dbReference>
<protein>
    <recommendedName>
        <fullName evidence="7">Centrosomal protein of 120 kDa</fullName>
    </recommendedName>
    <alternativeName>
        <fullName evidence="8">Coiled-coil domain-containing protein 100</fullName>
    </alternativeName>
</protein>
<dbReference type="InterPro" id="IPR000008">
    <property type="entry name" value="C2_dom"/>
</dbReference>
<dbReference type="SUPFAM" id="SSF49562">
    <property type="entry name" value="C2 domain (Calcium/lipid-binding domain, CaLB)"/>
    <property type="match status" value="1"/>
</dbReference>
<evidence type="ECO:0000256" key="4">
    <source>
        <dbReference type="ARBA" id="ARBA00023054"/>
    </source>
</evidence>
<keyword evidence="12" id="KW-1185">Reference proteome</keyword>
<dbReference type="FunFam" id="2.60.40.150:FF:000112">
    <property type="entry name" value="centrosomal protein of 120 kDa isoform X1"/>
    <property type="match status" value="1"/>
</dbReference>
<keyword evidence="2" id="KW-0963">Cytoplasm</keyword>
<feature type="region of interest" description="Disordered" evidence="9">
    <location>
        <begin position="902"/>
        <end position="926"/>
    </location>
</feature>
<proteinExistence type="inferred from homology"/>
<evidence type="ECO:0000259" key="10">
    <source>
        <dbReference type="PROSITE" id="PS50004"/>
    </source>
</evidence>
<evidence type="ECO:0000256" key="1">
    <source>
        <dbReference type="ARBA" id="ARBA00004300"/>
    </source>
</evidence>
<feature type="compositionally biased region" description="Polar residues" evidence="9">
    <location>
        <begin position="366"/>
        <end position="380"/>
    </location>
</feature>
<sequence length="976" mass="111681">MTINSFTGRYFPKRPKHMLIVEAKFDGEQLATDPVEHTDQPEFATELAWELDRKALHQHRLQRTPIKLQCFALDPVTSAKENIGYIVLDLRAVQEKKQAPKWYSLLSNKYTKFKSEIQVGVVLETDSKALVDGFKAKEAPPREGKASALLSGLDSKSIVPVLNEEKGYHQIGPAEYCRDYFVLSVTIAFATQLEQLVPSTMKLPERQPEVFFYYSLLGNDVTNEPFTDLINPNFEPERASVRIRSTADVLQVYLCTQSKLQIHLCCGDQFLGSTEIPLSGLLKKGNVEIDQHPVAIEGAFVLVPPNRAIQKLPQLPLDMAPTVGVSVVLQRESLSAQPLIPLNAPTEPKQPQEKVLSPISGKTEGLKQSSQNVPSQADHSSSIEDEATESEVESLKFEKGTKLKKKADNGPLAASQPNPVGASSSSEPVSAQKIVIPAASHHFCFSIDLRSIRGLEVGFPINCVLRYLYPFFGSAAPIMTSPPVEVRKNMEVFLPQSYCAFDFATIPHQLQDTFFRLPLLVELWHKDKTAKDLLLGVARLQLSNVLASEKTRFLGGNGEQCWRQTFNETVSVTAAQGSGNRIAEISYAITLEDYGLVKMQEVLVSDSSQCVGAGQQRHVTHTQPRRAPENYPEPRETLEYKAALELEMWKEMQEDIFENQLKKKEMDHMHALAEEWKKREREREALVKKKVAEYTVLEEQLQKTLRDLDKRERQLFSAESELQRVKKELQAEHERNLQELQDSVRRAREECAHQVELERSKIKQLEEDKLRLQQQLYEAENKHKILEKEFQQYKEQQSSKPEIQLQSEINLLTLEKVELERKLESATKSKLHYKQQWTRALKELARLKQREQENAMAYLKKQQQELEHMRLRYLAAEEKELGKTDRQELEDIRNELNRLKQQEEERKQLQDVKDNSAGRADSLHSRKSNENVDDYLSRLIEERDTLLRTGVYNHEDHIVSELDRQIGEAIAKRNIT</sequence>
<evidence type="ECO:0000256" key="9">
    <source>
        <dbReference type="SAM" id="MobiDB-lite"/>
    </source>
</evidence>
<gene>
    <name evidence="11" type="ORF">N322_03724</name>
</gene>
<dbReference type="Pfam" id="PF12416">
    <property type="entry name" value="DUF3668"/>
    <property type="match status" value="1"/>
</dbReference>
<reference evidence="11 12" key="1">
    <citation type="submission" date="2014-04" db="EMBL/GenBank/DDBJ databases">
        <title>Genome evolution of avian class.</title>
        <authorList>
            <person name="Zhang G."/>
            <person name="Li C."/>
        </authorList>
    </citation>
    <scope>NUCLEOTIDE SEQUENCE [LARGE SCALE GENOMIC DNA]</scope>
    <source>
        <strain evidence="11">BGI_N322</strain>
    </source>
</reference>
<evidence type="ECO:0000256" key="7">
    <source>
        <dbReference type="ARBA" id="ARBA00071268"/>
    </source>
</evidence>
<dbReference type="PANTHER" id="PTHR21574:SF0">
    <property type="entry name" value="CENTROSOMAL PROTEIN OF 120 KDA"/>
    <property type="match status" value="1"/>
</dbReference>
<comment type="similarity">
    <text evidence="6">Belongs to the CEP120 family.</text>
</comment>
<dbReference type="EMBL" id="KK504397">
    <property type="protein sequence ID" value="KFP60842.1"/>
    <property type="molecule type" value="Genomic_DNA"/>
</dbReference>
<dbReference type="GO" id="GO:0032880">
    <property type="term" value="P:regulation of protein localization"/>
    <property type="evidence" value="ECO:0007669"/>
    <property type="project" value="UniProtKB-ARBA"/>
</dbReference>
<feature type="region of interest" description="Disordered" evidence="9">
    <location>
        <begin position="362"/>
        <end position="426"/>
    </location>
</feature>
<feature type="non-terminal residue" evidence="11">
    <location>
        <position position="976"/>
    </location>
</feature>
<evidence type="ECO:0000256" key="5">
    <source>
        <dbReference type="ARBA" id="ARBA00023212"/>
    </source>
</evidence>
<keyword evidence="4" id="KW-0175">Coiled coil</keyword>
<dbReference type="GO" id="GO:0005813">
    <property type="term" value="C:centrosome"/>
    <property type="evidence" value="ECO:0007669"/>
    <property type="project" value="UniProtKB-SubCell"/>
</dbReference>
<evidence type="ECO:0000256" key="8">
    <source>
        <dbReference type="ARBA" id="ARBA00076226"/>
    </source>
</evidence>
<dbReference type="Gene3D" id="2.60.40.150">
    <property type="entry name" value="C2 domain"/>
    <property type="match status" value="1"/>
</dbReference>